<feature type="compositionally biased region" description="Polar residues" evidence="2">
    <location>
        <begin position="77"/>
        <end position="95"/>
    </location>
</feature>
<feature type="compositionally biased region" description="Basic and acidic residues" evidence="2">
    <location>
        <begin position="554"/>
        <end position="572"/>
    </location>
</feature>
<evidence type="ECO:0000256" key="2">
    <source>
        <dbReference type="SAM" id="MobiDB-lite"/>
    </source>
</evidence>
<feature type="compositionally biased region" description="Acidic residues" evidence="2">
    <location>
        <begin position="701"/>
        <end position="725"/>
    </location>
</feature>
<reference evidence="3" key="1">
    <citation type="submission" date="2023-08" db="EMBL/GenBank/DDBJ databases">
        <authorList>
            <person name="Chen Y."/>
            <person name="Shah S."/>
            <person name="Dougan E. K."/>
            <person name="Thang M."/>
            <person name="Chan C."/>
        </authorList>
    </citation>
    <scope>NUCLEOTIDE SEQUENCE</scope>
</reference>
<feature type="compositionally biased region" description="Basic and acidic residues" evidence="2">
    <location>
        <begin position="445"/>
        <end position="454"/>
    </location>
</feature>
<feature type="compositionally biased region" description="Polar residues" evidence="2">
    <location>
        <begin position="596"/>
        <end position="614"/>
    </location>
</feature>
<evidence type="ECO:0000313" key="3">
    <source>
        <dbReference type="EMBL" id="CAJ1407446.1"/>
    </source>
</evidence>
<feature type="coiled-coil region" evidence="1">
    <location>
        <begin position="212"/>
        <end position="239"/>
    </location>
</feature>
<dbReference type="PANTHER" id="PTHR14383">
    <property type="entry name" value="SWAP-70 RECOMBINASE"/>
    <property type="match status" value="1"/>
</dbReference>
<gene>
    <name evidence="3" type="ORF">EVOR1521_LOCUS29139</name>
</gene>
<organism evidence="3 4">
    <name type="scientific">Effrenium voratum</name>
    <dbReference type="NCBI Taxonomy" id="2562239"/>
    <lineage>
        <taxon>Eukaryota</taxon>
        <taxon>Sar</taxon>
        <taxon>Alveolata</taxon>
        <taxon>Dinophyceae</taxon>
        <taxon>Suessiales</taxon>
        <taxon>Symbiodiniaceae</taxon>
        <taxon>Effrenium</taxon>
    </lineage>
</organism>
<feature type="compositionally biased region" description="Acidic residues" evidence="2">
    <location>
        <begin position="182"/>
        <end position="206"/>
    </location>
</feature>
<evidence type="ECO:0000256" key="1">
    <source>
        <dbReference type="SAM" id="Coils"/>
    </source>
</evidence>
<protein>
    <submittedName>
        <fullName evidence="3">Uncharacterized protein</fullName>
    </submittedName>
</protein>
<name>A0AA36JLV0_9DINO</name>
<comment type="caution">
    <text evidence="3">The sequence shown here is derived from an EMBL/GenBank/DDBJ whole genome shotgun (WGS) entry which is preliminary data.</text>
</comment>
<feature type="region of interest" description="Disordered" evidence="2">
    <location>
        <begin position="155"/>
        <end position="206"/>
    </location>
</feature>
<sequence length="952" mass="105808">MRPDPEMMAKLRDLETQQKNEERAEESGQRGGLRDLERAKKLAERKRTQELREAKKKLSRELQQAQRGLTKSEQEVTKLTGQLSRTEQQAQQATVKKNREGEKMEEGIGRIRQKHGKVNTVLRDKMANVGQARGRLAHVQFALSMLEKGVIIEMGEENQPQEETPAPVRRRRRSVGANGEGEGGEGEGGEEGEYMEGEEFEGEEFQEGEVFTSEMRQEFEHLREENRQLREHLADSDQRCISAVQLLQQAQEVLEHRSSANHEESLEKSLLGKEEDQPLDATMDTISTMHSSRESPAQSPNLRPFTQPALTAQSPASTVQFPSLLAGQKPMEKPVMYAGMPPSRMVSMPGAMPGATPGAVPGAMLRPFGYQPTPFPDAMKPMGQSFLGSASAVPLQRMGMMPPNRMPMAEPVAIPPSMRKPVVRSLGDVARGRRNSHSQGGAFGAHDDQARRALDSSQAKRSASWVAAEGLALRFRFWAVDAGDLVLLDIGERSSTVRPGVFRLSVQNAPRFHSTNAFKAMRPATARGNPRASSPQKDPELMAKLRDLETQQKNEERAKKLAERKRTQELREAKKKLSRELQQAQRGLTKSEQEVNKLTGQLSRTEQQAQQATVKKNREGEKMEEGIGRIRQKHGKVNTVLRDKMANVGQARGRLAHVQFALSMLEKGVIIEMGEENQPQEETPAPVRRRRRSVGANGEGEGGEGEGGEEGEYMEGEEFEGEEFQEGEVFTSEMRQEFEHLREENRQLREHLADSDQRCISAVQLLQQAQEVLEHRPANHEGSLEKSFLGKENLDQPLDATMDTVSTMHSSRESPAQSPNLRRFTQPALTAQSPASTVQFPSLLAGQKPMEKPVMYAGMPPSRMVSMPGAMPCAMPGAMPGMPRPFGYRPTPFPDRDAMKPMGQSLLGSASAVPLQRMGMMGPNRMPMAEPVAIPPSMRKPVAEPLAPTMIR</sequence>
<dbReference type="EMBL" id="CAUJNA010003672">
    <property type="protein sequence ID" value="CAJ1407446.1"/>
    <property type="molecule type" value="Genomic_DNA"/>
</dbReference>
<feature type="coiled-coil region" evidence="1">
    <location>
        <begin position="731"/>
        <end position="758"/>
    </location>
</feature>
<dbReference type="PANTHER" id="PTHR14383:SF5">
    <property type="entry name" value="RUN DOMAIN-CONTAINING PROTEIN"/>
    <property type="match status" value="1"/>
</dbReference>
<accession>A0AA36JLV0</accession>
<feature type="compositionally biased region" description="Basic and acidic residues" evidence="2">
    <location>
        <begin position="14"/>
        <end position="53"/>
    </location>
</feature>
<dbReference type="AlphaFoldDB" id="A0AA36JLV0"/>
<feature type="region of interest" description="Disordered" evidence="2">
    <location>
        <begin position="432"/>
        <end position="459"/>
    </location>
</feature>
<proteinExistence type="predicted"/>
<evidence type="ECO:0000313" key="4">
    <source>
        <dbReference type="Proteomes" id="UP001178507"/>
    </source>
</evidence>
<feature type="region of interest" description="Disordered" evidence="2">
    <location>
        <begin position="515"/>
        <end position="538"/>
    </location>
</feature>
<feature type="region of interest" description="Disordered" evidence="2">
    <location>
        <begin position="256"/>
        <end position="316"/>
    </location>
</feature>
<feature type="compositionally biased region" description="Polar residues" evidence="2">
    <location>
        <begin position="284"/>
        <end position="301"/>
    </location>
</feature>
<feature type="compositionally biased region" description="Basic and acidic residues" evidence="2">
    <location>
        <begin position="97"/>
        <end position="107"/>
    </location>
</feature>
<feature type="region of interest" description="Disordered" evidence="2">
    <location>
        <begin position="14"/>
        <end position="107"/>
    </location>
</feature>
<feature type="region of interest" description="Disordered" evidence="2">
    <location>
        <begin position="674"/>
        <end position="725"/>
    </location>
</feature>
<dbReference type="Proteomes" id="UP001178507">
    <property type="component" value="Unassembled WGS sequence"/>
</dbReference>
<feature type="region of interest" description="Disordered" evidence="2">
    <location>
        <begin position="554"/>
        <end position="624"/>
    </location>
</feature>
<keyword evidence="1" id="KW-0175">Coiled coil</keyword>
<keyword evidence="4" id="KW-1185">Reference proteome</keyword>
<feature type="compositionally biased region" description="Basic and acidic residues" evidence="2">
    <location>
        <begin position="256"/>
        <end position="276"/>
    </location>
</feature>